<dbReference type="InterPro" id="IPR049900">
    <property type="entry name" value="PKS_mFAS_DH"/>
</dbReference>
<feature type="region of interest" description="N-terminal hotdog fold" evidence="4">
    <location>
        <begin position="421"/>
        <end position="556"/>
    </location>
</feature>
<dbReference type="InterPro" id="IPR016035">
    <property type="entry name" value="Acyl_Trfase/lysoPLipase"/>
</dbReference>
<evidence type="ECO:0000256" key="2">
    <source>
        <dbReference type="ARBA" id="ARBA00022553"/>
    </source>
</evidence>
<dbReference type="Proteomes" id="UP000654918">
    <property type="component" value="Unassembled WGS sequence"/>
</dbReference>
<feature type="region of interest" description="C-terminal hotdog fold" evidence="4">
    <location>
        <begin position="584"/>
        <end position="618"/>
    </location>
</feature>
<evidence type="ECO:0000313" key="6">
    <source>
        <dbReference type="EMBL" id="KAF6836456.1"/>
    </source>
</evidence>
<accession>A0A8H6KT47</accession>
<keyword evidence="1" id="KW-0596">Phosphopantetheine</keyword>
<keyword evidence="2" id="KW-0597">Phosphoprotein</keyword>
<dbReference type="Gene3D" id="3.40.47.10">
    <property type="match status" value="1"/>
</dbReference>
<dbReference type="Gene3D" id="3.40.366.10">
    <property type="entry name" value="Malonyl-Coenzyme A Acyl Carrier Protein, domain 2"/>
    <property type="match status" value="1"/>
</dbReference>
<dbReference type="InterPro" id="IPR020807">
    <property type="entry name" value="PKS_DH"/>
</dbReference>
<evidence type="ECO:0000256" key="3">
    <source>
        <dbReference type="ARBA" id="ARBA00023268"/>
    </source>
</evidence>
<dbReference type="InterPro" id="IPR014043">
    <property type="entry name" value="Acyl_transferase_dom"/>
</dbReference>
<dbReference type="GO" id="GO:0006633">
    <property type="term" value="P:fatty acid biosynthetic process"/>
    <property type="evidence" value="ECO:0007669"/>
    <property type="project" value="TreeGrafter"/>
</dbReference>
<dbReference type="Pfam" id="PF00698">
    <property type="entry name" value="Acyl_transf_1"/>
    <property type="match status" value="1"/>
</dbReference>
<dbReference type="PANTHER" id="PTHR43775">
    <property type="entry name" value="FATTY ACID SYNTHASE"/>
    <property type="match status" value="1"/>
</dbReference>
<feature type="domain" description="PKS/mFAS DH" evidence="5">
    <location>
        <begin position="421"/>
        <end position="618"/>
    </location>
</feature>
<dbReference type="Gene3D" id="3.10.129.110">
    <property type="entry name" value="Polyketide synthase dehydratase"/>
    <property type="match status" value="1"/>
</dbReference>
<protein>
    <recommendedName>
        <fullName evidence="5">PKS/mFAS DH domain-containing protein</fullName>
    </recommendedName>
</protein>
<evidence type="ECO:0000259" key="5">
    <source>
        <dbReference type="PROSITE" id="PS52019"/>
    </source>
</evidence>
<dbReference type="InterPro" id="IPR049552">
    <property type="entry name" value="PKS_DH_N"/>
</dbReference>
<name>A0A8H6KT47_9PEZI</name>
<dbReference type="Gene3D" id="1.10.1240.100">
    <property type="match status" value="1"/>
</dbReference>
<organism evidence="6 7">
    <name type="scientific">Colletotrichum plurivorum</name>
    <dbReference type="NCBI Taxonomy" id="2175906"/>
    <lineage>
        <taxon>Eukaryota</taxon>
        <taxon>Fungi</taxon>
        <taxon>Dikarya</taxon>
        <taxon>Ascomycota</taxon>
        <taxon>Pezizomycotina</taxon>
        <taxon>Sordariomycetes</taxon>
        <taxon>Hypocreomycetidae</taxon>
        <taxon>Glomerellales</taxon>
        <taxon>Glomerellaceae</taxon>
        <taxon>Colletotrichum</taxon>
        <taxon>Colletotrichum orchidearum species complex</taxon>
    </lineage>
</organism>
<proteinExistence type="predicted"/>
<dbReference type="InterPro" id="IPR016036">
    <property type="entry name" value="Malonyl_transacylase_ACP-bd"/>
</dbReference>
<dbReference type="InterPro" id="IPR050091">
    <property type="entry name" value="PKS_NRPS_Biosynth_Enz"/>
</dbReference>
<dbReference type="AlphaFoldDB" id="A0A8H6KT47"/>
<evidence type="ECO:0000313" key="7">
    <source>
        <dbReference type="Proteomes" id="UP000654918"/>
    </source>
</evidence>
<comment type="caution">
    <text evidence="4">Lacks conserved residue(s) required for the propagation of feature annotation.</text>
</comment>
<gene>
    <name evidence="6" type="ORF">CPLU01_03740</name>
</gene>
<evidence type="ECO:0000256" key="1">
    <source>
        <dbReference type="ARBA" id="ARBA00022450"/>
    </source>
</evidence>
<dbReference type="SMART" id="SM00826">
    <property type="entry name" value="PKS_DH"/>
    <property type="match status" value="1"/>
</dbReference>
<dbReference type="InterPro" id="IPR042104">
    <property type="entry name" value="PKS_dehydratase_sf"/>
</dbReference>
<keyword evidence="7" id="KW-1185">Reference proteome</keyword>
<dbReference type="InterPro" id="IPR001227">
    <property type="entry name" value="Ac_transferase_dom_sf"/>
</dbReference>
<dbReference type="PROSITE" id="PS52019">
    <property type="entry name" value="PKS_MFAS_DH"/>
    <property type="match status" value="1"/>
</dbReference>
<dbReference type="SUPFAM" id="SSF52151">
    <property type="entry name" value="FabD/lysophospholipase-like"/>
    <property type="match status" value="1"/>
</dbReference>
<dbReference type="GO" id="GO:0044550">
    <property type="term" value="P:secondary metabolite biosynthetic process"/>
    <property type="evidence" value="ECO:0007669"/>
    <property type="project" value="TreeGrafter"/>
</dbReference>
<sequence>MGGTNGHVVLEAFNPDHWKSLLHPNGVAHEEPRAKKRLFTFSSHDQAGFKRLGETLADHLDGLGPAASSPEFLAEFAHTLAVARSGLSWRASCVAETAADLRHQLTSGITEKPTRAPEGGPPRIGFIFTGQGAQWAGMGAELLDSHPVFRDSVARSAALLASMGCDWDPATELRRPAAESRLKNPEISQPICTVLQIALVNELRSWGVTPSRVAGHSSGEIGAAYCAGALTHRDAIAVAYFRGKASSGLVGLKGGMMAVGCSFKEARELLASLSSHLSGVATVACVNSPSSVTLSGDIGALEQLRGFCEKQKVFARMLQVDVAYHSSHMQGAAADYASSIADIEPKSSETDEVTMVSSVTGNETAPELFAQGVPVNVQRVNGDDHCKLLTNLPPYPWNHSKVFRCDSRIAKELLAQKFPTRSHLGAPVPMMDETQHVWRSFLRLEDEPWLRGHMVGSTVLLPGAGMTSIVLEACRQLVAPGKTARAFRLQDVSLFAAMALPEGVATEVIVHMRLHLSSTLGSTPAVWWEFTMSSCVGGDQLRDNCRGLMTIDYTEDTSTQMADEDAAIAASRVQDYYRVHKECTLEYAKQDFYNHMNKAAWKYGEAFRGVQNCRAALP</sequence>
<reference evidence="6" key="1">
    <citation type="journal article" date="2020" name="Phytopathology">
        <title>Genome Sequence Resources of Colletotrichum truncatum, C. plurivorum, C. musicola, and C. sojae: Four Species Pathogenic to Soybean (Glycine max).</title>
        <authorList>
            <person name="Rogerio F."/>
            <person name="Boufleur T.R."/>
            <person name="Ciampi-Guillardi M."/>
            <person name="Sukno S.A."/>
            <person name="Thon M.R."/>
            <person name="Massola Junior N.S."/>
            <person name="Baroncelli R."/>
        </authorList>
    </citation>
    <scope>NUCLEOTIDE SEQUENCE</scope>
    <source>
        <strain evidence="6">LFN00145</strain>
    </source>
</reference>
<dbReference type="Pfam" id="PF21089">
    <property type="entry name" value="PKS_DH_N"/>
    <property type="match status" value="1"/>
</dbReference>
<dbReference type="SUPFAM" id="SSF55048">
    <property type="entry name" value="Probable ACP-binding domain of malonyl-CoA ACP transacylase"/>
    <property type="match status" value="1"/>
</dbReference>
<dbReference type="InterPro" id="IPR016039">
    <property type="entry name" value="Thiolase-like"/>
</dbReference>
<comment type="caution">
    <text evidence="6">The sequence shown here is derived from an EMBL/GenBank/DDBJ whole genome shotgun (WGS) entry which is preliminary data.</text>
</comment>
<evidence type="ECO:0000256" key="4">
    <source>
        <dbReference type="PROSITE-ProRule" id="PRU01363"/>
    </source>
</evidence>
<dbReference type="SMART" id="SM00827">
    <property type="entry name" value="PKS_AT"/>
    <property type="match status" value="1"/>
</dbReference>
<dbReference type="GO" id="GO:0004312">
    <property type="term" value="F:fatty acid synthase activity"/>
    <property type="evidence" value="ECO:0007669"/>
    <property type="project" value="TreeGrafter"/>
</dbReference>
<keyword evidence="3" id="KW-0511">Multifunctional enzyme</keyword>
<dbReference type="EMBL" id="WIGO01000032">
    <property type="protein sequence ID" value="KAF6836456.1"/>
    <property type="molecule type" value="Genomic_DNA"/>
</dbReference>
<dbReference type="PANTHER" id="PTHR43775:SF29">
    <property type="entry name" value="ASPERFURANONE POLYKETIDE SYNTHASE AFOG-RELATED"/>
    <property type="match status" value="1"/>
</dbReference>